<evidence type="ECO:0000313" key="3">
    <source>
        <dbReference type="Proteomes" id="UP001066276"/>
    </source>
</evidence>
<keyword evidence="3" id="KW-1185">Reference proteome</keyword>
<feature type="region of interest" description="Disordered" evidence="1">
    <location>
        <begin position="1"/>
        <end position="34"/>
    </location>
</feature>
<protein>
    <submittedName>
        <fullName evidence="2">Uncharacterized protein</fullName>
    </submittedName>
</protein>
<name>A0AAV7LBP8_PLEWA</name>
<comment type="caution">
    <text evidence="2">The sequence shown here is derived from an EMBL/GenBank/DDBJ whole genome shotgun (WGS) entry which is preliminary data.</text>
</comment>
<evidence type="ECO:0000256" key="1">
    <source>
        <dbReference type="SAM" id="MobiDB-lite"/>
    </source>
</evidence>
<proteinExistence type="predicted"/>
<dbReference type="EMBL" id="JANPWB010000015">
    <property type="protein sequence ID" value="KAJ1089021.1"/>
    <property type="molecule type" value="Genomic_DNA"/>
</dbReference>
<dbReference type="Proteomes" id="UP001066276">
    <property type="component" value="Chromosome 11"/>
</dbReference>
<reference evidence="2" key="1">
    <citation type="journal article" date="2022" name="bioRxiv">
        <title>Sequencing and chromosome-scale assembly of the giantPleurodeles waltlgenome.</title>
        <authorList>
            <person name="Brown T."/>
            <person name="Elewa A."/>
            <person name="Iarovenko S."/>
            <person name="Subramanian E."/>
            <person name="Araus A.J."/>
            <person name="Petzold A."/>
            <person name="Susuki M."/>
            <person name="Suzuki K.-i.T."/>
            <person name="Hayashi T."/>
            <person name="Toyoda A."/>
            <person name="Oliveira C."/>
            <person name="Osipova E."/>
            <person name="Leigh N.D."/>
            <person name="Simon A."/>
            <person name="Yun M.H."/>
        </authorList>
    </citation>
    <scope>NUCLEOTIDE SEQUENCE</scope>
    <source>
        <strain evidence="2">20211129_DDA</strain>
        <tissue evidence="2">Liver</tissue>
    </source>
</reference>
<dbReference type="AlphaFoldDB" id="A0AAV7LBP8"/>
<sequence>MHDESQVNTMDPLEDVSNPNINDGVREFTSDSEEFPCAVSEEDAVVDTRKAAEEIINDSQGAESSGVNASAMDWVNDMVPCNGKRPSKPPRCMHVVECWGDGSGSRSLGAERKEVEYVCRCYYYLYLYVPVVLMK</sequence>
<gene>
    <name evidence="2" type="ORF">NDU88_002174</name>
</gene>
<evidence type="ECO:0000313" key="2">
    <source>
        <dbReference type="EMBL" id="KAJ1089021.1"/>
    </source>
</evidence>
<accession>A0AAV7LBP8</accession>
<organism evidence="2 3">
    <name type="scientific">Pleurodeles waltl</name>
    <name type="common">Iberian ribbed newt</name>
    <dbReference type="NCBI Taxonomy" id="8319"/>
    <lineage>
        <taxon>Eukaryota</taxon>
        <taxon>Metazoa</taxon>
        <taxon>Chordata</taxon>
        <taxon>Craniata</taxon>
        <taxon>Vertebrata</taxon>
        <taxon>Euteleostomi</taxon>
        <taxon>Amphibia</taxon>
        <taxon>Batrachia</taxon>
        <taxon>Caudata</taxon>
        <taxon>Salamandroidea</taxon>
        <taxon>Salamandridae</taxon>
        <taxon>Pleurodelinae</taxon>
        <taxon>Pleurodeles</taxon>
    </lineage>
</organism>